<dbReference type="Proteomes" id="UP000241394">
    <property type="component" value="Chromosome LG4"/>
</dbReference>
<dbReference type="PANTHER" id="PTHR48025:SF17">
    <property type="entry name" value="28 KDA RIBONUCLEOPROTEIN, CHLOROPLASTIC"/>
    <property type="match status" value="1"/>
</dbReference>
<dbReference type="PANTHER" id="PTHR48025">
    <property type="entry name" value="OS02G0815200 PROTEIN"/>
    <property type="match status" value="1"/>
</dbReference>
<dbReference type="Pfam" id="PF00076">
    <property type="entry name" value="RRM_1"/>
    <property type="match status" value="2"/>
</dbReference>
<sequence length="303" mass="33854">MAFVRLLCFSSTSQFSTQKILVFSKTNIQSSLPKPPTFNTALFPHLSPLSLSSSQFPLSHRTQKPNSFVFTASSSAQAQATIETPEIDESETVAEEQVEEEEEEEDEASRTRVFAQNVPWTSTVDDIRLLFEKFGTVVDVELSMHNKTRNRGLAFVSMGSHEEALAALNNLESSEFEGRTLKLTWARPIKKKPNPVAQPKPAPIHNLFVANLPYQARAKDLKELFNSENANVVSAEIIFHENPRRSAGYGFVSFNTKQEAEAALSALQGKTFMGRQIQVARSKKFLRQETKANIKLENVSSQS</sequence>
<feature type="compositionally biased region" description="Acidic residues" evidence="3">
    <location>
        <begin position="85"/>
        <end position="107"/>
    </location>
</feature>
<organism evidence="5 6">
    <name type="scientific">Actinidia chinensis var. chinensis</name>
    <name type="common">Chinese soft-hair kiwi</name>
    <dbReference type="NCBI Taxonomy" id="1590841"/>
    <lineage>
        <taxon>Eukaryota</taxon>
        <taxon>Viridiplantae</taxon>
        <taxon>Streptophyta</taxon>
        <taxon>Embryophyta</taxon>
        <taxon>Tracheophyta</taxon>
        <taxon>Spermatophyta</taxon>
        <taxon>Magnoliopsida</taxon>
        <taxon>eudicotyledons</taxon>
        <taxon>Gunneridae</taxon>
        <taxon>Pentapetalae</taxon>
        <taxon>asterids</taxon>
        <taxon>Ericales</taxon>
        <taxon>Actinidiaceae</taxon>
        <taxon>Actinidia</taxon>
    </lineage>
</organism>
<protein>
    <submittedName>
        <fullName evidence="5">RNA-binding protein</fullName>
    </submittedName>
</protein>
<proteinExistence type="predicted"/>
<evidence type="ECO:0000256" key="3">
    <source>
        <dbReference type="SAM" id="MobiDB-lite"/>
    </source>
</evidence>
<evidence type="ECO:0000313" key="6">
    <source>
        <dbReference type="Proteomes" id="UP000241394"/>
    </source>
</evidence>
<dbReference type="GO" id="GO:0009535">
    <property type="term" value="C:chloroplast thylakoid membrane"/>
    <property type="evidence" value="ECO:0007669"/>
    <property type="project" value="TreeGrafter"/>
</dbReference>
<dbReference type="InterPro" id="IPR012677">
    <property type="entry name" value="Nucleotide-bd_a/b_plait_sf"/>
</dbReference>
<dbReference type="Gene3D" id="3.30.70.330">
    <property type="match status" value="2"/>
</dbReference>
<accession>A0A2R6RNL8</accession>
<dbReference type="InParanoid" id="A0A2R6RNL8"/>
<gene>
    <name evidence="5" type="ORF">CEY00_Acc04887</name>
</gene>
<dbReference type="GO" id="GO:0003729">
    <property type="term" value="F:mRNA binding"/>
    <property type="evidence" value="ECO:0007669"/>
    <property type="project" value="TreeGrafter"/>
</dbReference>
<comment type="caution">
    <text evidence="5">The sequence shown here is derived from an EMBL/GenBank/DDBJ whole genome shotgun (WGS) entry which is preliminary data.</text>
</comment>
<evidence type="ECO:0000256" key="1">
    <source>
        <dbReference type="ARBA" id="ARBA00022884"/>
    </source>
</evidence>
<dbReference type="PROSITE" id="PS50102">
    <property type="entry name" value="RRM"/>
    <property type="match status" value="2"/>
</dbReference>
<reference evidence="5 6" key="1">
    <citation type="submission" date="2017-07" db="EMBL/GenBank/DDBJ databases">
        <title>An improved, manually edited Actinidia chinensis var. chinensis (kiwifruit) genome highlights the challenges associated with draft genomes and gene prediction in plants.</title>
        <authorList>
            <person name="Pilkington S."/>
            <person name="Crowhurst R."/>
            <person name="Hilario E."/>
            <person name="Nardozza S."/>
            <person name="Fraser L."/>
            <person name="Peng Y."/>
            <person name="Gunaseelan K."/>
            <person name="Simpson R."/>
            <person name="Tahir J."/>
            <person name="Deroles S."/>
            <person name="Templeton K."/>
            <person name="Luo Z."/>
            <person name="Davy M."/>
            <person name="Cheng C."/>
            <person name="Mcneilage M."/>
            <person name="Scaglione D."/>
            <person name="Liu Y."/>
            <person name="Zhang Q."/>
            <person name="Datson P."/>
            <person name="De Silva N."/>
            <person name="Gardiner S."/>
            <person name="Bassett H."/>
            <person name="Chagne D."/>
            <person name="Mccallum J."/>
            <person name="Dzierzon H."/>
            <person name="Deng C."/>
            <person name="Wang Y.-Y."/>
            <person name="Barron N."/>
            <person name="Manako K."/>
            <person name="Bowen J."/>
            <person name="Foster T."/>
            <person name="Erridge Z."/>
            <person name="Tiffin H."/>
            <person name="Waite C."/>
            <person name="Davies K."/>
            <person name="Grierson E."/>
            <person name="Laing W."/>
            <person name="Kirk R."/>
            <person name="Chen X."/>
            <person name="Wood M."/>
            <person name="Montefiori M."/>
            <person name="Brummell D."/>
            <person name="Schwinn K."/>
            <person name="Catanach A."/>
            <person name="Fullerton C."/>
            <person name="Li D."/>
            <person name="Meiyalaghan S."/>
            <person name="Nieuwenhuizen N."/>
            <person name="Read N."/>
            <person name="Prakash R."/>
            <person name="Hunter D."/>
            <person name="Zhang H."/>
            <person name="Mckenzie M."/>
            <person name="Knabel M."/>
            <person name="Harris A."/>
            <person name="Allan A."/>
            <person name="Chen A."/>
            <person name="Janssen B."/>
            <person name="Plunkett B."/>
            <person name="Dwamena C."/>
            <person name="Voogd C."/>
            <person name="Leif D."/>
            <person name="Lafferty D."/>
            <person name="Souleyre E."/>
            <person name="Varkonyi-Gasic E."/>
            <person name="Gambi F."/>
            <person name="Hanley J."/>
            <person name="Yao J.-L."/>
            <person name="Cheung J."/>
            <person name="David K."/>
            <person name="Warren B."/>
            <person name="Marsh K."/>
            <person name="Snowden K."/>
            <person name="Lin-Wang K."/>
            <person name="Brian L."/>
            <person name="Martinez-Sanchez M."/>
            <person name="Wang M."/>
            <person name="Ileperuma N."/>
            <person name="Macnee N."/>
            <person name="Campin R."/>
            <person name="Mcatee P."/>
            <person name="Drummond R."/>
            <person name="Espley R."/>
            <person name="Ireland H."/>
            <person name="Wu R."/>
            <person name="Atkinson R."/>
            <person name="Karunairetnam S."/>
            <person name="Bulley S."/>
            <person name="Chunkath S."/>
            <person name="Hanley Z."/>
            <person name="Storey R."/>
            <person name="Thrimawithana A."/>
            <person name="Thomson S."/>
            <person name="David C."/>
            <person name="Testolin R."/>
        </authorList>
    </citation>
    <scope>NUCLEOTIDE SEQUENCE [LARGE SCALE GENOMIC DNA]</scope>
    <source>
        <strain evidence="6">cv. Red5</strain>
        <tissue evidence="5">Young leaf</tissue>
    </source>
</reference>
<dbReference type="CDD" id="cd00590">
    <property type="entry name" value="RRM_SF"/>
    <property type="match status" value="1"/>
</dbReference>
<dbReference type="STRING" id="1590841.A0A2R6RNL8"/>
<feature type="region of interest" description="Disordered" evidence="3">
    <location>
        <begin position="79"/>
        <end position="112"/>
    </location>
</feature>
<evidence type="ECO:0000259" key="4">
    <source>
        <dbReference type="PROSITE" id="PS50102"/>
    </source>
</evidence>
<dbReference type="FunCoup" id="A0A2R6RNL8">
    <property type="interactions" value="1673"/>
</dbReference>
<keyword evidence="6" id="KW-1185">Reference proteome</keyword>
<dbReference type="SMART" id="SM00360">
    <property type="entry name" value="RRM"/>
    <property type="match status" value="2"/>
</dbReference>
<keyword evidence="1 2" id="KW-0694">RNA-binding</keyword>
<dbReference type="EMBL" id="NKQK01000004">
    <property type="protein sequence ID" value="PSS31612.1"/>
    <property type="molecule type" value="Genomic_DNA"/>
</dbReference>
<dbReference type="InterPro" id="IPR050502">
    <property type="entry name" value="Euk_RNA-bind_prot"/>
</dbReference>
<dbReference type="GO" id="GO:1901259">
    <property type="term" value="P:chloroplast rRNA processing"/>
    <property type="evidence" value="ECO:0007669"/>
    <property type="project" value="TreeGrafter"/>
</dbReference>
<evidence type="ECO:0000313" key="5">
    <source>
        <dbReference type="EMBL" id="PSS31612.1"/>
    </source>
</evidence>
<dbReference type="InterPro" id="IPR035979">
    <property type="entry name" value="RBD_domain_sf"/>
</dbReference>
<reference evidence="6" key="2">
    <citation type="journal article" date="2018" name="BMC Genomics">
        <title>A manually annotated Actinidia chinensis var. chinensis (kiwifruit) genome highlights the challenges associated with draft genomes and gene prediction in plants.</title>
        <authorList>
            <person name="Pilkington S.M."/>
            <person name="Crowhurst R."/>
            <person name="Hilario E."/>
            <person name="Nardozza S."/>
            <person name="Fraser L."/>
            <person name="Peng Y."/>
            <person name="Gunaseelan K."/>
            <person name="Simpson R."/>
            <person name="Tahir J."/>
            <person name="Deroles S.C."/>
            <person name="Templeton K."/>
            <person name="Luo Z."/>
            <person name="Davy M."/>
            <person name="Cheng C."/>
            <person name="McNeilage M."/>
            <person name="Scaglione D."/>
            <person name="Liu Y."/>
            <person name="Zhang Q."/>
            <person name="Datson P."/>
            <person name="De Silva N."/>
            <person name="Gardiner S.E."/>
            <person name="Bassett H."/>
            <person name="Chagne D."/>
            <person name="McCallum J."/>
            <person name="Dzierzon H."/>
            <person name="Deng C."/>
            <person name="Wang Y.Y."/>
            <person name="Barron L."/>
            <person name="Manako K."/>
            <person name="Bowen J."/>
            <person name="Foster T.M."/>
            <person name="Erridge Z.A."/>
            <person name="Tiffin H."/>
            <person name="Waite C.N."/>
            <person name="Davies K.M."/>
            <person name="Grierson E.P."/>
            <person name="Laing W.A."/>
            <person name="Kirk R."/>
            <person name="Chen X."/>
            <person name="Wood M."/>
            <person name="Montefiori M."/>
            <person name="Brummell D.A."/>
            <person name="Schwinn K.E."/>
            <person name="Catanach A."/>
            <person name="Fullerton C."/>
            <person name="Li D."/>
            <person name="Meiyalaghan S."/>
            <person name="Nieuwenhuizen N."/>
            <person name="Read N."/>
            <person name="Prakash R."/>
            <person name="Hunter D."/>
            <person name="Zhang H."/>
            <person name="McKenzie M."/>
            <person name="Knabel M."/>
            <person name="Harris A."/>
            <person name="Allan A.C."/>
            <person name="Gleave A."/>
            <person name="Chen A."/>
            <person name="Janssen B.J."/>
            <person name="Plunkett B."/>
            <person name="Ampomah-Dwamena C."/>
            <person name="Voogd C."/>
            <person name="Leif D."/>
            <person name="Lafferty D."/>
            <person name="Souleyre E.J.F."/>
            <person name="Varkonyi-Gasic E."/>
            <person name="Gambi F."/>
            <person name="Hanley J."/>
            <person name="Yao J.L."/>
            <person name="Cheung J."/>
            <person name="David K.M."/>
            <person name="Warren B."/>
            <person name="Marsh K."/>
            <person name="Snowden K.C."/>
            <person name="Lin-Wang K."/>
            <person name="Brian L."/>
            <person name="Martinez-Sanchez M."/>
            <person name="Wang M."/>
            <person name="Ileperuma N."/>
            <person name="Macnee N."/>
            <person name="Campin R."/>
            <person name="McAtee P."/>
            <person name="Drummond R.S.M."/>
            <person name="Espley R.V."/>
            <person name="Ireland H.S."/>
            <person name="Wu R."/>
            <person name="Atkinson R.G."/>
            <person name="Karunairetnam S."/>
            <person name="Bulley S."/>
            <person name="Chunkath S."/>
            <person name="Hanley Z."/>
            <person name="Storey R."/>
            <person name="Thrimawithana A.H."/>
            <person name="Thomson S."/>
            <person name="David C."/>
            <person name="Testolin R."/>
            <person name="Huang H."/>
            <person name="Hellens R.P."/>
            <person name="Schaffer R.J."/>
        </authorList>
    </citation>
    <scope>NUCLEOTIDE SEQUENCE [LARGE SCALE GENOMIC DNA]</scope>
    <source>
        <strain evidence="6">cv. Red5</strain>
    </source>
</reference>
<feature type="domain" description="RRM" evidence="4">
    <location>
        <begin position="111"/>
        <end position="188"/>
    </location>
</feature>
<dbReference type="AlphaFoldDB" id="A0A2R6RNL8"/>
<dbReference type="SUPFAM" id="SSF54928">
    <property type="entry name" value="RNA-binding domain, RBD"/>
    <property type="match status" value="2"/>
</dbReference>
<dbReference type="InterPro" id="IPR000504">
    <property type="entry name" value="RRM_dom"/>
</dbReference>
<name>A0A2R6RNL8_ACTCC</name>
<dbReference type="OMA" id="GKMFMGR"/>
<dbReference type="OrthoDB" id="272703at2759"/>
<evidence type="ECO:0000256" key="2">
    <source>
        <dbReference type="PROSITE-ProRule" id="PRU00176"/>
    </source>
</evidence>
<feature type="domain" description="RRM" evidence="4">
    <location>
        <begin position="205"/>
        <end position="284"/>
    </location>
</feature>
<dbReference type="Gramene" id="PSS31612">
    <property type="protein sequence ID" value="PSS31612"/>
    <property type="gene ID" value="CEY00_Acc04887"/>
</dbReference>